<evidence type="ECO:0000256" key="2">
    <source>
        <dbReference type="ARBA" id="ARBA00023008"/>
    </source>
</evidence>
<accession>A0A9X1JKI8</accession>
<feature type="binding site" evidence="3">
    <location>
        <position position="83"/>
    </location>
    <ligand>
        <name>Cu cation</name>
        <dbReference type="ChEBI" id="CHEBI:23378"/>
    </ligand>
</feature>
<evidence type="ECO:0000256" key="4">
    <source>
        <dbReference type="PIRSR" id="PIRSR603782-2"/>
    </source>
</evidence>
<organism evidence="6 7">
    <name type="scientific">Erythrobacter crassostreae</name>
    <dbReference type="NCBI Taxonomy" id="2828328"/>
    <lineage>
        <taxon>Bacteria</taxon>
        <taxon>Pseudomonadati</taxon>
        <taxon>Pseudomonadota</taxon>
        <taxon>Alphaproteobacteria</taxon>
        <taxon>Sphingomonadales</taxon>
        <taxon>Erythrobacteraceae</taxon>
        <taxon>Erythrobacter/Porphyrobacter group</taxon>
        <taxon>Erythrobacter</taxon>
    </lineage>
</organism>
<dbReference type="GO" id="GO:0046872">
    <property type="term" value="F:metal ion binding"/>
    <property type="evidence" value="ECO:0007669"/>
    <property type="project" value="UniProtKB-KW"/>
</dbReference>
<feature type="disulfide bond" description="Redox-active" evidence="4">
    <location>
        <begin position="79"/>
        <end position="83"/>
    </location>
</feature>
<dbReference type="PROSITE" id="PS51257">
    <property type="entry name" value="PROKAR_LIPOPROTEIN"/>
    <property type="match status" value="1"/>
</dbReference>
<name>A0A9X1JKI8_9SPHN</name>
<dbReference type="RefSeq" id="WP_218404332.1">
    <property type="nucleotide sequence ID" value="NZ_JAGSPC010000001.1"/>
</dbReference>
<dbReference type="Pfam" id="PF02630">
    <property type="entry name" value="SCO1-SenC"/>
    <property type="match status" value="1"/>
</dbReference>
<keyword evidence="5" id="KW-0732">Signal</keyword>
<gene>
    <name evidence="6" type="ORF">KCG46_05800</name>
</gene>
<dbReference type="PANTHER" id="PTHR12151:SF25">
    <property type="entry name" value="LINALOOL DEHYDRATASE_ISOMERASE DOMAIN-CONTAINING PROTEIN"/>
    <property type="match status" value="1"/>
</dbReference>
<feature type="signal peptide" evidence="5">
    <location>
        <begin position="1"/>
        <end position="31"/>
    </location>
</feature>
<dbReference type="InterPro" id="IPR003782">
    <property type="entry name" value="SCO1/SenC"/>
</dbReference>
<protein>
    <submittedName>
        <fullName evidence="6">SCO family protein</fullName>
    </submittedName>
</protein>
<evidence type="ECO:0000313" key="6">
    <source>
        <dbReference type="EMBL" id="MBV7259090.1"/>
    </source>
</evidence>
<proteinExistence type="inferred from homology"/>
<feature type="binding site" evidence="3">
    <location>
        <position position="79"/>
    </location>
    <ligand>
        <name>Cu cation</name>
        <dbReference type="ChEBI" id="CHEBI:23378"/>
    </ligand>
</feature>
<dbReference type="EMBL" id="JAGSPC010000001">
    <property type="protein sequence ID" value="MBV7259090.1"/>
    <property type="molecule type" value="Genomic_DNA"/>
</dbReference>
<evidence type="ECO:0000256" key="3">
    <source>
        <dbReference type="PIRSR" id="PIRSR603782-1"/>
    </source>
</evidence>
<keyword evidence="3" id="KW-0479">Metal-binding</keyword>
<dbReference type="CDD" id="cd02968">
    <property type="entry name" value="SCO"/>
    <property type="match status" value="1"/>
</dbReference>
<dbReference type="AlphaFoldDB" id="A0A9X1JKI8"/>
<evidence type="ECO:0000256" key="5">
    <source>
        <dbReference type="SAM" id="SignalP"/>
    </source>
</evidence>
<evidence type="ECO:0000313" key="7">
    <source>
        <dbReference type="Proteomes" id="UP001138681"/>
    </source>
</evidence>
<comment type="similarity">
    <text evidence="1">Belongs to the SCO1/2 family.</text>
</comment>
<reference evidence="6" key="1">
    <citation type="submission" date="2021-04" db="EMBL/GenBank/DDBJ databases">
        <authorList>
            <person name="Pira H."/>
            <person name="Risdian C."/>
            <person name="Wink J."/>
        </authorList>
    </citation>
    <scope>NUCLEOTIDE SEQUENCE</scope>
    <source>
        <strain evidence="6">WH158</strain>
    </source>
</reference>
<comment type="caution">
    <text evidence="6">The sequence shown here is derived from an EMBL/GenBank/DDBJ whole genome shotgun (WGS) entry which is preliminary data.</text>
</comment>
<evidence type="ECO:0000256" key="1">
    <source>
        <dbReference type="ARBA" id="ARBA00010996"/>
    </source>
</evidence>
<dbReference type="Proteomes" id="UP001138681">
    <property type="component" value="Unassembled WGS sequence"/>
</dbReference>
<keyword evidence="4" id="KW-1015">Disulfide bond</keyword>
<sequence>MNHHAKPSTTRFFAALILPAAFALSACRGTAADAQPEEPPLTGATIGGEFELTGSDGETVRWADFEGKYRIVYFGFAYCPDICPNDMSQLARGLKALEETDAEKVAKIQPMFVTIDPERDTPEVVGEFVSAFSDKFIGLTGTPEQVKAAADTFRVYYERGEDLDNGQYLMNHSNIAYLFGPSGEPLATLPTDLGAEAVAAEIDKWVS</sequence>
<keyword evidence="7" id="KW-1185">Reference proteome</keyword>
<dbReference type="FunFam" id="3.40.30.10:FF:000013">
    <property type="entry name" value="Blast:Protein SCO1 homolog, mitochondrial"/>
    <property type="match status" value="1"/>
</dbReference>
<dbReference type="PANTHER" id="PTHR12151">
    <property type="entry name" value="ELECTRON TRANSPORT PROTIN SCO1/SENC FAMILY MEMBER"/>
    <property type="match status" value="1"/>
</dbReference>
<feature type="chain" id="PRO_5040867116" evidence="5">
    <location>
        <begin position="32"/>
        <end position="207"/>
    </location>
</feature>
<keyword evidence="2 3" id="KW-0186">Copper</keyword>
<feature type="binding site" evidence="3">
    <location>
        <position position="172"/>
    </location>
    <ligand>
        <name>Cu cation</name>
        <dbReference type="ChEBI" id="CHEBI:23378"/>
    </ligand>
</feature>